<keyword evidence="2" id="KW-1185">Reference proteome</keyword>
<organism evidence="1 2">
    <name type="scientific">Marinifilum breve</name>
    <dbReference type="NCBI Taxonomy" id="2184082"/>
    <lineage>
        <taxon>Bacteria</taxon>
        <taxon>Pseudomonadati</taxon>
        <taxon>Bacteroidota</taxon>
        <taxon>Bacteroidia</taxon>
        <taxon>Marinilabiliales</taxon>
        <taxon>Marinifilaceae</taxon>
    </lineage>
</organism>
<dbReference type="SUPFAM" id="SSF52980">
    <property type="entry name" value="Restriction endonuclease-like"/>
    <property type="match status" value="1"/>
</dbReference>
<reference evidence="1 2" key="1">
    <citation type="submission" date="2018-05" db="EMBL/GenBank/DDBJ databases">
        <title>Marinifilum breve JC075T sp. nov., a marine bacterium isolated from Yongle Blue Hole in the South China Sea.</title>
        <authorList>
            <person name="Fu T."/>
        </authorList>
    </citation>
    <scope>NUCLEOTIDE SEQUENCE [LARGE SCALE GENOMIC DNA]</scope>
    <source>
        <strain evidence="1 2">JC075</strain>
    </source>
</reference>
<dbReference type="RefSeq" id="WP_110359497.1">
    <property type="nucleotide sequence ID" value="NZ_QFLI01000002.1"/>
</dbReference>
<name>A0A2V4A3E0_9BACT</name>
<dbReference type="EMBL" id="QFLI01000002">
    <property type="protein sequence ID" value="PXY01860.1"/>
    <property type="molecule type" value="Genomic_DNA"/>
</dbReference>
<dbReference type="Gene3D" id="3.40.1350.10">
    <property type="match status" value="1"/>
</dbReference>
<evidence type="ECO:0000313" key="2">
    <source>
        <dbReference type="Proteomes" id="UP000248079"/>
    </source>
</evidence>
<comment type="caution">
    <text evidence="1">The sequence shown here is derived from an EMBL/GenBank/DDBJ whole genome shotgun (WGS) entry which is preliminary data.</text>
</comment>
<dbReference type="Proteomes" id="UP000248079">
    <property type="component" value="Unassembled WGS sequence"/>
</dbReference>
<dbReference type="AlphaFoldDB" id="A0A2V4A3E0"/>
<evidence type="ECO:0008006" key="3">
    <source>
        <dbReference type="Google" id="ProtNLM"/>
    </source>
</evidence>
<dbReference type="InterPro" id="IPR011335">
    <property type="entry name" value="Restrct_endonuc-II-like"/>
</dbReference>
<accession>A0A2V4A3E0</accession>
<protein>
    <recommendedName>
        <fullName evidence="3">Restriction endonuclease type IV Mrr domain-containing protein</fullName>
    </recommendedName>
</protein>
<proteinExistence type="predicted"/>
<dbReference type="GO" id="GO:0003676">
    <property type="term" value="F:nucleic acid binding"/>
    <property type="evidence" value="ECO:0007669"/>
    <property type="project" value="InterPro"/>
</dbReference>
<gene>
    <name evidence="1" type="ORF">DF185_04205</name>
</gene>
<sequence>MKLRYDKIYDSLDSKEELIQIFRNNESIALEIPFDSINVTNSNLDIMMDYIEVSFISEGIAKFSEIINYGNAVRDKYYLSFIVSFKPKQIQKLANFIYRNSKSCSKKNEFDESELFEYRENIVEYESQLENVEFYFPDLIDSYYANLVNAGYFEIAADFTDDEDKYLEEEFKKYPERKFGFWKSAASKKLKSNFFVSTDSWIIPINYNVIKILSEYSGIERKYKIGKAEKFEFKGKTLFTNQYCAVWHNVKSELSKARNCAINTLGRFMAFDAPKTTTYLLSEFGDVLIVKDSFFYFVFYLSNAKLNFKELTAIRDELNPTYENVSCIMGLSEEIKLDWSTFDDEKFEQLCYDILYVHPKFDNSTIRKMGKSRSRDGGRDITIWTRSVSGKDPELFIFQCKFYKPKSSLSASKIGDAGNTIMQYGAKGYGVFTTGVIDATLYDMLDGFAANYNISTRENWSVFEIERFVIRNKVLIKRYFN</sequence>
<dbReference type="OrthoDB" id="582093at2"/>
<dbReference type="InterPro" id="IPR011856">
    <property type="entry name" value="tRNA_endonuc-like_dom_sf"/>
</dbReference>
<evidence type="ECO:0000313" key="1">
    <source>
        <dbReference type="EMBL" id="PXY01860.1"/>
    </source>
</evidence>